<proteinExistence type="predicted"/>
<dbReference type="EMBL" id="CP092418">
    <property type="protein sequence ID" value="USD22133.1"/>
    <property type="molecule type" value="Genomic_DNA"/>
</dbReference>
<dbReference type="SUPFAM" id="SSF46785">
    <property type="entry name" value="Winged helix' DNA-binding domain"/>
    <property type="match status" value="1"/>
</dbReference>
<evidence type="ECO:0000256" key="1">
    <source>
        <dbReference type="SAM" id="MobiDB-lite"/>
    </source>
</evidence>
<dbReference type="Pfam" id="PF13730">
    <property type="entry name" value="HTH_36"/>
    <property type="match status" value="1"/>
</dbReference>
<protein>
    <submittedName>
        <fullName evidence="2">Helix-turn-helix domain-containing protein</fullName>
    </submittedName>
</protein>
<feature type="compositionally biased region" description="Polar residues" evidence="1">
    <location>
        <begin position="242"/>
        <end position="260"/>
    </location>
</feature>
<evidence type="ECO:0000313" key="3">
    <source>
        <dbReference type="Proteomes" id="UP001055658"/>
    </source>
</evidence>
<accession>A0ABY4VG48</accession>
<dbReference type="Proteomes" id="UP001055658">
    <property type="component" value="Chromosome"/>
</dbReference>
<evidence type="ECO:0000313" key="2">
    <source>
        <dbReference type="EMBL" id="USD22133.1"/>
    </source>
</evidence>
<dbReference type="Gene3D" id="1.10.10.10">
    <property type="entry name" value="Winged helix-like DNA-binding domain superfamily/Winged helix DNA-binding domain"/>
    <property type="match status" value="1"/>
</dbReference>
<dbReference type="InterPro" id="IPR036390">
    <property type="entry name" value="WH_DNA-bd_sf"/>
</dbReference>
<keyword evidence="3" id="KW-1185">Reference proteome</keyword>
<reference evidence="2" key="1">
    <citation type="submission" date="2022-02" db="EMBL/GenBank/DDBJ databases">
        <title>Coral-associated bacteria.</title>
        <authorList>
            <person name="Tang K."/>
            <person name="Wang X."/>
        </authorList>
    </citation>
    <scope>NUCLEOTIDE SEQUENCE</scope>
    <source>
        <strain evidence="2">SCSIO 43006</strain>
    </source>
</reference>
<name>A0ABY4VG48_9GAMM</name>
<dbReference type="InterPro" id="IPR036388">
    <property type="entry name" value="WH-like_DNA-bd_sf"/>
</dbReference>
<gene>
    <name evidence="2" type="ORF">MJO52_03080</name>
</gene>
<dbReference type="RefSeq" id="WP_252084495.1">
    <property type="nucleotide sequence ID" value="NZ_CP092418.1"/>
</dbReference>
<feature type="region of interest" description="Disordered" evidence="1">
    <location>
        <begin position="240"/>
        <end position="265"/>
    </location>
</feature>
<organism evidence="2 3">
    <name type="scientific">Microbulbifer variabilis</name>
    <dbReference type="NCBI Taxonomy" id="266805"/>
    <lineage>
        <taxon>Bacteria</taxon>
        <taxon>Pseudomonadati</taxon>
        <taxon>Pseudomonadota</taxon>
        <taxon>Gammaproteobacteria</taxon>
        <taxon>Cellvibrionales</taxon>
        <taxon>Microbulbiferaceae</taxon>
        <taxon>Microbulbifer</taxon>
    </lineage>
</organism>
<sequence length="302" mass="34615">MSEERAFEGVWISASLWLDKSLTMQEKVMLVEIKSLSADRARGCYKSNKAFAEFFGVSTSRVSQILTSLEEKGYIYLRHKREGKRVVERNIFLSEAYSKNQPDLFRKPKGGYLENLNDPFRNPKEGYLGFLKERNTLLSNTVENNTIGTNPDFSEVDPIESEFDQLWKSYPKRAGGNPRGEALKAYRKQRKQHQPEEFQLGLDRYRSFCEQTGKIGTEYVMQAKRFFGRGKHWQEEFKPPVSHQQGVGNENRNSGAGNRFQQQQQQINTAFARATAREAAVGTVETHGAAVWPQVDFPARVV</sequence>